<gene>
    <name evidence="1" type="ORF">L195_g049048</name>
    <name evidence="2" type="ORF">L195_g051277</name>
</gene>
<reference evidence="2 3" key="2">
    <citation type="journal article" date="2017" name="Front. Plant Sci.">
        <title>Gene Classification and Mining of Molecular Markers Useful in Red Clover (Trifolium pratense) Breeding.</title>
        <authorList>
            <person name="Istvanek J."/>
            <person name="Dluhosova J."/>
            <person name="Dluhos P."/>
            <person name="Patkova L."/>
            <person name="Nedelnik J."/>
            <person name="Repkova J."/>
        </authorList>
    </citation>
    <scope>NUCLEOTIDE SEQUENCE [LARGE SCALE GENOMIC DNA]</scope>
    <source>
        <strain evidence="3">cv. Tatra</strain>
        <tissue evidence="2">Young leaves</tissue>
    </source>
</reference>
<comment type="caution">
    <text evidence="2">The sequence shown here is derived from an EMBL/GenBank/DDBJ whole genome shotgun (WGS) entry which is preliminary data.</text>
</comment>
<dbReference type="EMBL" id="ASHM01080103">
    <property type="protein sequence ID" value="PNX59163.1"/>
    <property type="molecule type" value="Genomic_DNA"/>
</dbReference>
<name>A0A2K3JYM6_TRIPR</name>
<dbReference type="EMBL" id="ASHM01071471">
    <property type="protein sequence ID" value="PNX55419.1"/>
    <property type="molecule type" value="Genomic_DNA"/>
</dbReference>
<dbReference type="AlphaFoldDB" id="A0A2K3JYM6"/>
<proteinExistence type="predicted"/>
<organism evidence="2 3">
    <name type="scientific">Trifolium pratense</name>
    <name type="common">Red clover</name>
    <dbReference type="NCBI Taxonomy" id="57577"/>
    <lineage>
        <taxon>Eukaryota</taxon>
        <taxon>Viridiplantae</taxon>
        <taxon>Streptophyta</taxon>
        <taxon>Embryophyta</taxon>
        <taxon>Tracheophyta</taxon>
        <taxon>Spermatophyta</taxon>
        <taxon>Magnoliopsida</taxon>
        <taxon>eudicotyledons</taxon>
        <taxon>Gunneridae</taxon>
        <taxon>Pentapetalae</taxon>
        <taxon>rosids</taxon>
        <taxon>fabids</taxon>
        <taxon>Fabales</taxon>
        <taxon>Fabaceae</taxon>
        <taxon>Papilionoideae</taxon>
        <taxon>50 kb inversion clade</taxon>
        <taxon>NPAAA clade</taxon>
        <taxon>Hologalegina</taxon>
        <taxon>IRL clade</taxon>
        <taxon>Trifolieae</taxon>
        <taxon>Trifolium</taxon>
    </lineage>
</organism>
<evidence type="ECO:0000313" key="3">
    <source>
        <dbReference type="Proteomes" id="UP000236291"/>
    </source>
</evidence>
<feature type="non-terminal residue" evidence="2">
    <location>
        <position position="43"/>
    </location>
</feature>
<protein>
    <submittedName>
        <fullName evidence="2">Uncharacterized protein</fullName>
    </submittedName>
</protein>
<evidence type="ECO:0000313" key="2">
    <source>
        <dbReference type="EMBL" id="PNX59163.1"/>
    </source>
</evidence>
<accession>A0A2K3JYM6</accession>
<reference evidence="2 3" key="1">
    <citation type="journal article" date="2014" name="Am. J. Bot.">
        <title>Genome assembly and annotation for red clover (Trifolium pratense; Fabaceae).</title>
        <authorList>
            <person name="Istvanek J."/>
            <person name="Jaros M."/>
            <person name="Krenek A."/>
            <person name="Repkova J."/>
        </authorList>
    </citation>
    <scope>NUCLEOTIDE SEQUENCE [LARGE SCALE GENOMIC DNA]</scope>
    <source>
        <strain evidence="3">cv. Tatra</strain>
        <tissue evidence="2">Young leaves</tissue>
    </source>
</reference>
<dbReference type="Proteomes" id="UP000236291">
    <property type="component" value="Unassembled WGS sequence"/>
</dbReference>
<evidence type="ECO:0000313" key="1">
    <source>
        <dbReference type="EMBL" id="PNX55419.1"/>
    </source>
</evidence>
<sequence length="43" mass="4357">MDGVGGAVHRRGGVNVKATLVAVNMVIIASNSGGDSEKFSELI</sequence>